<proteinExistence type="inferred from homology"/>
<gene>
    <name evidence="7" type="ORF">F6B42_01640</name>
</gene>
<evidence type="ECO:0000256" key="2">
    <source>
        <dbReference type="ARBA" id="ARBA00022649"/>
    </source>
</evidence>
<dbReference type="InterPro" id="IPR008201">
    <property type="entry name" value="HepT-like"/>
</dbReference>
<dbReference type="Proteomes" id="UP000327039">
    <property type="component" value="Unassembled WGS sequence"/>
</dbReference>
<dbReference type="AlphaFoldDB" id="A0A5J5IT73"/>
<keyword evidence="8" id="KW-1185">Reference proteome</keyword>
<evidence type="ECO:0000256" key="3">
    <source>
        <dbReference type="ARBA" id="ARBA00022722"/>
    </source>
</evidence>
<dbReference type="GO" id="GO:0016787">
    <property type="term" value="F:hydrolase activity"/>
    <property type="evidence" value="ECO:0007669"/>
    <property type="project" value="UniProtKB-KW"/>
</dbReference>
<evidence type="ECO:0000256" key="1">
    <source>
        <dbReference type="ARBA" id="ARBA00022553"/>
    </source>
</evidence>
<dbReference type="GO" id="GO:0004540">
    <property type="term" value="F:RNA nuclease activity"/>
    <property type="evidence" value="ECO:0007669"/>
    <property type="project" value="InterPro"/>
</dbReference>
<keyword evidence="1" id="KW-0597">Phosphoprotein</keyword>
<sequence length="116" mass="13117">MSDEMSKARDAAARVVSVCDVITGIVASGEAAFLDDIRAQWAAEMGLIRIGEAVSKIPLAVRERFDDQPWRQIIGMRNFAAHQYDDLDPRRVWRTLVTDVPRLREYLTATVLADRE</sequence>
<evidence type="ECO:0000313" key="8">
    <source>
        <dbReference type="Proteomes" id="UP000327039"/>
    </source>
</evidence>
<protein>
    <submittedName>
        <fullName evidence="7">DUF86 domain-containing protein</fullName>
    </submittedName>
</protein>
<keyword evidence="2" id="KW-1277">Toxin-antitoxin system</keyword>
<dbReference type="Pfam" id="PF01934">
    <property type="entry name" value="HepT-like"/>
    <property type="match status" value="1"/>
</dbReference>
<dbReference type="InterPro" id="IPR051813">
    <property type="entry name" value="HepT_RNase_toxin"/>
</dbReference>
<dbReference type="PANTHER" id="PTHR34139">
    <property type="entry name" value="UPF0331 PROTEIN MJ0127"/>
    <property type="match status" value="1"/>
</dbReference>
<dbReference type="OrthoDB" id="4725864at2"/>
<dbReference type="Gene3D" id="1.20.120.580">
    <property type="entry name" value="bsu32300-like"/>
    <property type="match status" value="1"/>
</dbReference>
<keyword evidence="5" id="KW-0378">Hydrolase</keyword>
<comment type="similarity">
    <text evidence="6">Belongs to the HepT RNase toxin family.</text>
</comment>
<dbReference type="GO" id="GO:0110001">
    <property type="term" value="C:toxin-antitoxin complex"/>
    <property type="evidence" value="ECO:0007669"/>
    <property type="project" value="InterPro"/>
</dbReference>
<dbReference type="PANTHER" id="PTHR34139:SF1">
    <property type="entry name" value="RNASE MJ1380-RELATED"/>
    <property type="match status" value="1"/>
</dbReference>
<dbReference type="GO" id="GO:0000166">
    <property type="term" value="F:nucleotide binding"/>
    <property type="evidence" value="ECO:0007669"/>
    <property type="project" value="UniProtKB-KW"/>
</dbReference>
<evidence type="ECO:0000256" key="5">
    <source>
        <dbReference type="ARBA" id="ARBA00022801"/>
    </source>
</evidence>
<evidence type="ECO:0000313" key="7">
    <source>
        <dbReference type="EMBL" id="KAA9089223.1"/>
    </source>
</evidence>
<evidence type="ECO:0000256" key="4">
    <source>
        <dbReference type="ARBA" id="ARBA00022741"/>
    </source>
</evidence>
<keyword evidence="3" id="KW-0540">Nuclease</keyword>
<keyword evidence="4" id="KW-0547">Nucleotide-binding</keyword>
<evidence type="ECO:0000256" key="6">
    <source>
        <dbReference type="ARBA" id="ARBA00024207"/>
    </source>
</evidence>
<comment type="caution">
    <text evidence="7">The sequence shown here is derived from an EMBL/GenBank/DDBJ whole genome shotgun (WGS) entry which is preliminary data.</text>
</comment>
<accession>A0A5J5IT73</accession>
<reference evidence="8" key="1">
    <citation type="submission" date="2019-09" db="EMBL/GenBank/DDBJ databases">
        <title>Mumia zhuanghuii sp. nov. isolated from the intestinal contents of plateau pika (Ochotona curzoniae) in the Qinghai-Tibet plateau of China.</title>
        <authorList>
            <person name="Tian Z."/>
        </authorList>
    </citation>
    <scope>NUCLEOTIDE SEQUENCE [LARGE SCALE GENOMIC DNA]</scope>
    <source>
        <strain evidence="8">DSM 25564</strain>
    </source>
</reference>
<organism evidence="7 8">
    <name type="scientific">Microbacterium radiodurans</name>
    <dbReference type="NCBI Taxonomy" id="661398"/>
    <lineage>
        <taxon>Bacteria</taxon>
        <taxon>Bacillati</taxon>
        <taxon>Actinomycetota</taxon>
        <taxon>Actinomycetes</taxon>
        <taxon>Micrococcales</taxon>
        <taxon>Microbacteriaceae</taxon>
        <taxon>Microbacterium</taxon>
    </lineage>
</organism>
<dbReference type="InterPro" id="IPR037038">
    <property type="entry name" value="HepT-like_sf"/>
</dbReference>
<name>A0A5J5IT73_9MICO</name>
<dbReference type="EMBL" id="VYRZ01000001">
    <property type="protein sequence ID" value="KAA9089223.1"/>
    <property type="molecule type" value="Genomic_DNA"/>
</dbReference>